<feature type="transmembrane region" description="Helical" evidence="1">
    <location>
        <begin position="114"/>
        <end position="135"/>
    </location>
</feature>
<dbReference type="AlphaFoldDB" id="A0A1D3TYF6"/>
<feature type="transmembrane region" description="Helical" evidence="1">
    <location>
        <begin position="81"/>
        <end position="107"/>
    </location>
</feature>
<reference evidence="2 3" key="1">
    <citation type="submission" date="2016-09" db="EMBL/GenBank/DDBJ databases">
        <authorList>
            <person name="Capua I."/>
            <person name="De Benedictis P."/>
            <person name="Joannis T."/>
            <person name="Lombin L.H."/>
            <person name="Cattoli G."/>
        </authorList>
    </citation>
    <scope>NUCLEOTIDE SEQUENCE [LARGE SCALE GENOMIC DNA]</scope>
    <source>
        <strain evidence="2 3">GluBS11</strain>
    </source>
</reference>
<sequence length="160" mass="18215">MPKNKFQNVIFTMIMAFLMVYAMICFNIALDKGGMSNSIFLIAFHELLLMWPVAILLELFVVERLASQLAFRIISPDDKPIFILLAISAMIVCLMCPMMSMVATILFKNPGKELVAVWLETTLINFPMALGWQIFVAGPLGRWMFRSIFFASEPIKQQNI</sequence>
<evidence type="ECO:0000313" key="2">
    <source>
        <dbReference type="EMBL" id="SCP99492.1"/>
    </source>
</evidence>
<feature type="transmembrane region" description="Helical" evidence="1">
    <location>
        <begin position="6"/>
        <end position="30"/>
    </location>
</feature>
<keyword evidence="1" id="KW-0472">Membrane</keyword>
<dbReference type="STRING" id="1619234.SAMN05421730_104313"/>
<name>A0A1D3TYF6_9FIRM</name>
<protein>
    <recommendedName>
        <fullName evidence="4">DUF2798 domain-containing protein</fullName>
    </recommendedName>
</protein>
<dbReference type="Proteomes" id="UP000199315">
    <property type="component" value="Unassembled WGS sequence"/>
</dbReference>
<organism evidence="2 3">
    <name type="scientific">Anaerobium acetethylicum</name>
    <dbReference type="NCBI Taxonomy" id="1619234"/>
    <lineage>
        <taxon>Bacteria</taxon>
        <taxon>Bacillati</taxon>
        <taxon>Bacillota</taxon>
        <taxon>Clostridia</taxon>
        <taxon>Lachnospirales</taxon>
        <taxon>Lachnospiraceae</taxon>
        <taxon>Anaerobium</taxon>
    </lineage>
</organism>
<dbReference type="RefSeq" id="WP_091236834.1">
    <property type="nucleotide sequence ID" value="NZ_FMKA01000043.1"/>
</dbReference>
<evidence type="ECO:0000313" key="3">
    <source>
        <dbReference type="Proteomes" id="UP000199315"/>
    </source>
</evidence>
<keyword evidence="3" id="KW-1185">Reference proteome</keyword>
<keyword evidence="1" id="KW-0812">Transmembrane</keyword>
<gene>
    <name evidence="2" type="ORF">SAMN05421730_104313</name>
</gene>
<evidence type="ECO:0000256" key="1">
    <source>
        <dbReference type="SAM" id="Phobius"/>
    </source>
</evidence>
<dbReference type="InterPro" id="IPR021529">
    <property type="entry name" value="DUF2798"/>
</dbReference>
<dbReference type="Pfam" id="PF11391">
    <property type="entry name" value="DUF2798"/>
    <property type="match status" value="2"/>
</dbReference>
<dbReference type="OrthoDB" id="7062363at2"/>
<dbReference type="EMBL" id="FMKA01000043">
    <property type="protein sequence ID" value="SCP99492.1"/>
    <property type="molecule type" value="Genomic_DNA"/>
</dbReference>
<keyword evidence="1" id="KW-1133">Transmembrane helix</keyword>
<accession>A0A1D3TYF6</accession>
<proteinExistence type="predicted"/>
<feature type="transmembrane region" description="Helical" evidence="1">
    <location>
        <begin position="39"/>
        <end position="61"/>
    </location>
</feature>
<evidence type="ECO:0008006" key="4">
    <source>
        <dbReference type="Google" id="ProtNLM"/>
    </source>
</evidence>